<dbReference type="EMBL" id="AIDT01000002">
    <property type="protein sequence ID" value="EIA14990.1"/>
    <property type="molecule type" value="Genomic_DNA"/>
</dbReference>
<dbReference type="CDD" id="cd01146">
    <property type="entry name" value="FhuD"/>
    <property type="match status" value="1"/>
</dbReference>
<evidence type="ECO:0000256" key="2">
    <source>
        <dbReference type="ARBA" id="ARBA00008814"/>
    </source>
</evidence>
<keyword evidence="5" id="KW-0564">Palmitate</keyword>
<dbReference type="AlphaFoldDB" id="A0ABC9Q3E3"/>
<dbReference type="GO" id="GO:0005886">
    <property type="term" value="C:plasma membrane"/>
    <property type="evidence" value="ECO:0007669"/>
    <property type="project" value="UniProtKB-SubCell"/>
</dbReference>
<dbReference type="PROSITE" id="PS51257">
    <property type="entry name" value="PROKAR_LIPOPROTEIN"/>
    <property type="match status" value="1"/>
</dbReference>
<evidence type="ECO:0000256" key="1">
    <source>
        <dbReference type="ARBA" id="ARBA00004193"/>
    </source>
</evidence>
<evidence type="ECO:0000313" key="10">
    <source>
        <dbReference type="Proteomes" id="UP000003093"/>
    </source>
</evidence>
<accession>A0ABC9Q3E3</accession>
<dbReference type="PANTHER" id="PTHR30532:SF29">
    <property type="entry name" value="FE(3+) DICITRATE-BINDING PERIPLASMIC PROTEIN"/>
    <property type="match status" value="1"/>
</dbReference>
<sequence length="325" mass="36143">MFGGKCVNRNIVKLVVFMLILVVAVAGCGQKDTEEKTDMTTIKDELGTEKIKKNPKRVVVLEYSFADYLAALDMKPVGIADDGSTKNITKSVRDKIGTYESVGSRPQPNMEVISKLKPDLIIADVSRHKKIKSELSKIAPTIMLVSGTGDYNANIEAFKTVAKAVGKEKEGEKRLEKHDKILAEIRKKIEQSTLKSAFAFGISRAGMFINNEDTFMGQFLIKMGIQPEVTKDKTAHVGERKGGPYIYLNNEELANINPKVMILATNGKTDKNRTKFIDPAVWKSLKAVKDNKVYDVDRNKWLQSRGIIASESMAEDLEKIAEKAK</sequence>
<proteinExistence type="inferred from homology"/>
<dbReference type="Gene3D" id="3.40.50.1980">
    <property type="entry name" value="Nitrogenase molybdenum iron protein domain"/>
    <property type="match status" value="2"/>
</dbReference>
<feature type="domain" description="Fe/B12 periplasmic-binding" evidence="8">
    <location>
        <begin position="57"/>
        <end position="325"/>
    </location>
</feature>
<evidence type="ECO:0000256" key="5">
    <source>
        <dbReference type="ARBA" id="ARBA00023139"/>
    </source>
</evidence>
<evidence type="ECO:0000256" key="6">
    <source>
        <dbReference type="ARBA" id="ARBA00023288"/>
    </source>
</evidence>
<dbReference type="SUPFAM" id="SSF53807">
    <property type="entry name" value="Helical backbone' metal receptor"/>
    <property type="match status" value="1"/>
</dbReference>
<reference evidence="9 10" key="1">
    <citation type="journal article" date="2012" name="MBio">
        <title>Identification of a highly transmissible animal-independent Staphylococcus aureus ST398 clone with distinct genomic and cell adhesion properties.</title>
        <authorList>
            <person name="Uhlemann A.C."/>
            <person name="Porcella S.F."/>
            <person name="Trivedi S."/>
            <person name="Sullivan S.B."/>
            <person name="Hafer C."/>
            <person name="Kennedy A.D."/>
            <person name="Barbian K.D."/>
            <person name="McCarthy A.J."/>
            <person name="Street C."/>
            <person name="Hirschberg D.L."/>
            <person name="Lipkin W.I."/>
            <person name="Lindsay J.A."/>
            <person name="DeLeo F.R."/>
            <person name="Lowy F.D."/>
        </authorList>
    </citation>
    <scope>NUCLEOTIDE SEQUENCE [LARGE SCALE GENOMIC DNA]</scope>
    <source>
        <strain evidence="9 10">DR10</strain>
    </source>
</reference>
<name>A0ABC9Q3E3_STAA5</name>
<dbReference type="InterPro" id="IPR051313">
    <property type="entry name" value="Bact_iron-sidero_bind"/>
</dbReference>
<dbReference type="PANTHER" id="PTHR30532">
    <property type="entry name" value="IRON III DICITRATE-BINDING PERIPLASMIC PROTEIN"/>
    <property type="match status" value="1"/>
</dbReference>
<keyword evidence="4 7" id="KW-0732">Signal</keyword>
<keyword evidence="6" id="KW-0449">Lipoprotein</keyword>
<dbReference type="Proteomes" id="UP000003093">
    <property type="component" value="Unassembled WGS sequence"/>
</dbReference>
<dbReference type="FunFam" id="3.40.50.1980:FF:000003">
    <property type="entry name" value="Iron ABC transporter substrate-binding protein"/>
    <property type="match status" value="1"/>
</dbReference>
<evidence type="ECO:0000313" key="9">
    <source>
        <dbReference type="EMBL" id="EIA14990.1"/>
    </source>
</evidence>
<dbReference type="GO" id="GO:1901678">
    <property type="term" value="P:iron coordination entity transport"/>
    <property type="evidence" value="ECO:0007669"/>
    <property type="project" value="UniProtKB-ARBA"/>
</dbReference>
<comment type="similarity">
    <text evidence="2">Belongs to the bacterial solute-binding protein 8 family.</text>
</comment>
<feature type="signal peptide" evidence="7">
    <location>
        <begin position="1"/>
        <end position="28"/>
    </location>
</feature>
<comment type="caution">
    <text evidence="9">The sequence shown here is derived from an EMBL/GenBank/DDBJ whole genome shotgun (WGS) entry which is preliminary data.</text>
</comment>
<protein>
    <submittedName>
        <fullName evidence="9">Iron(III) dicitrate-binding protein</fullName>
    </submittedName>
</protein>
<evidence type="ECO:0000256" key="4">
    <source>
        <dbReference type="ARBA" id="ARBA00022729"/>
    </source>
</evidence>
<gene>
    <name evidence="9" type="ORF">ST398NM02_1035</name>
</gene>
<evidence type="ECO:0000259" key="8">
    <source>
        <dbReference type="PROSITE" id="PS50983"/>
    </source>
</evidence>
<evidence type="ECO:0000256" key="3">
    <source>
        <dbReference type="ARBA" id="ARBA00022448"/>
    </source>
</evidence>
<dbReference type="InterPro" id="IPR002491">
    <property type="entry name" value="ABC_transptr_periplasmic_BD"/>
</dbReference>
<dbReference type="Pfam" id="PF01497">
    <property type="entry name" value="Peripla_BP_2"/>
    <property type="match status" value="1"/>
</dbReference>
<organism evidence="9 10">
    <name type="scientific">Staphylococcus aureus subsp. aureus DR10</name>
    <dbReference type="NCBI Taxonomy" id="1155079"/>
    <lineage>
        <taxon>Bacteria</taxon>
        <taxon>Bacillati</taxon>
        <taxon>Bacillota</taxon>
        <taxon>Bacilli</taxon>
        <taxon>Bacillales</taxon>
        <taxon>Staphylococcaceae</taxon>
        <taxon>Staphylococcus</taxon>
    </lineage>
</organism>
<feature type="chain" id="PRO_5044798022" evidence="7">
    <location>
        <begin position="29"/>
        <end position="325"/>
    </location>
</feature>
<evidence type="ECO:0000256" key="7">
    <source>
        <dbReference type="SAM" id="SignalP"/>
    </source>
</evidence>
<keyword evidence="3" id="KW-0813">Transport</keyword>
<dbReference type="PROSITE" id="PS50983">
    <property type="entry name" value="FE_B12_PBP"/>
    <property type="match status" value="1"/>
</dbReference>
<comment type="subcellular location">
    <subcellularLocation>
        <location evidence="1">Cell membrane</location>
        <topology evidence="1">Lipid-anchor</topology>
    </subcellularLocation>
</comment>